<protein>
    <submittedName>
        <fullName evidence="1">Uncharacterized protein</fullName>
    </submittedName>
</protein>
<accession>A0A7C8I1V6</accession>
<dbReference type="AlphaFoldDB" id="A0A7C8I1V6"/>
<dbReference type="OrthoDB" id="5397846at2759"/>
<keyword evidence="2" id="KW-1185">Reference proteome</keyword>
<evidence type="ECO:0000313" key="2">
    <source>
        <dbReference type="Proteomes" id="UP000481861"/>
    </source>
</evidence>
<dbReference type="InterPro" id="IPR038883">
    <property type="entry name" value="AN11006-like"/>
</dbReference>
<reference evidence="1 2" key="1">
    <citation type="submission" date="2020-01" db="EMBL/GenBank/DDBJ databases">
        <authorList>
            <consortium name="DOE Joint Genome Institute"/>
            <person name="Haridas S."/>
            <person name="Albert R."/>
            <person name="Binder M."/>
            <person name="Bloem J."/>
            <person name="Labutti K."/>
            <person name="Salamov A."/>
            <person name="Andreopoulos B."/>
            <person name="Baker S.E."/>
            <person name="Barry K."/>
            <person name="Bills G."/>
            <person name="Bluhm B.H."/>
            <person name="Cannon C."/>
            <person name="Castanera R."/>
            <person name="Culley D.E."/>
            <person name="Daum C."/>
            <person name="Ezra D."/>
            <person name="Gonzalez J.B."/>
            <person name="Henrissat B."/>
            <person name="Kuo A."/>
            <person name="Liang C."/>
            <person name="Lipzen A."/>
            <person name="Lutzoni F."/>
            <person name="Magnuson J."/>
            <person name="Mondo S."/>
            <person name="Nolan M."/>
            <person name="Ohm R."/>
            <person name="Pangilinan J."/>
            <person name="Park H.-J.H."/>
            <person name="Ramirez L."/>
            <person name="Alfaro M."/>
            <person name="Sun H."/>
            <person name="Tritt A."/>
            <person name="Yoshinaga Y."/>
            <person name="Zwiers L.-H.L."/>
            <person name="Turgeon B.G."/>
            <person name="Goodwin S.B."/>
            <person name="Spatafora J.W."/>
            <person name="Crous P.W."/>
            <person name="Grigoriev I.V."/>
        </authorList>
    </citation>
    <scope>NUCLEOTIDE SEQUENCE [LARGE SCALE GENOMIC DNA]</scope>
    <source>
        <strain evidence="1 2">CBS 611.86</strain>
    </source>
</reference>
<dbReference type="Proteomes" id="UP000481861">
    <property type="component" value="Unassembled WGS sequence"/>
</dbReference>
<comment type="caution">
    <text evidence="1">The sequence shown here is derived from an EMBL/GenBank/DDBJ whole genome shotgun (WGS) entry which is preliminary data.</text>
</comment>
<dbReference type="PANTHER" id="PTHR42085:SF2">
    <property type="entry name" value="F-BOX DOMAIN-CONTAINING PROTEIN"/>
    <property type="match status" value="1"/>
</dbReference>
<proteinExistence type="predicted"/>
<dbReference type="EMBL" id="JAADJZ010000030">
    <property type="protein sequence ID" value="KAF2865851.1"/>
    <property type="molecule type" value="Genomic_DNA"/>
</dbReference>
<organism evidence="1 2">
    <name type="scientific">Massariosphaeria phaeospora</name>
    <dbReference type="NCBI Taxonomy" id="100035"/>
    <lineage>
        <taxon>Eukaryota</taxon>
        <taxon>Fungi</taxon>
        <taxon>Dikarya</taxon>
        <taxon>Ascomycota</taxon>
        <taxon>Pezizomycotina</taxon>
        <taxon>Dothideomycetes</taxon>
        <taxon>Pleosporomycetidae</taxon>
        <taxon>Pleosporales</taxon>
        <taxon>Pleosporales incertae sedis</taxon>
        <taxon>Massariosphaeria</taxon>
    </lineage>
</organism>
<dbReference type="PANTHER" id="PTHR42085">
    <property type="entry name" value="F-BOX DOMAIN-CONTAINING PROTEIN"/>
    <property type="match status" value="1"/>
</dbReference>
<evidence type="ECO:0000313" key="1">
    <source>
        <dbReference type="EMBL" id="KAF2865851.1"/>
    </source>
</evidence>
<gene>
    <name evidence="1" type="ORF">BDV95DRAFT_239731</name>
</gene>
<sequence length="322" mass="36142">MNASATNSAQSPFLRLPVKLRNRIYRLLLVNTRSNDRVIHANDLARRKERRENIISIRHGAGFVKAPSLIPLPNVPTYPTAPAHHFLHLSPANDDRIMTPVTGVSPLLETGIFLSCRQTWAEGLQIMYSENTFAVIVAIDDPPKPFDTLFPPGVNFQRIQRLRIEIQVGNPSQRRLAPVSRSTTWHSFRLMYDLEFLQIIVTFNDGKNSLDHAGLFNRCWHNLTLYSEMMQSIIVAIPKDIDVKWGLTKAQKASGDYGGHFYAKGCVLRKIAEVYGGLRGVDLEIDQPEGAMALRMLNKPPAVQDDGMDDGEDIYGLPIDGD</sequence>
<name>A0A7C8I1V6_9PLEO</name>